<reference evidence="1" key="1">
    <citation type="submission" date="2020-08" db="EMBL/GenBank/DDBJ databases">
        <title>Multicomponent nature underlies the extraordinary mechanical properties of spider dragline silk.</title>
        <authorList>
            <person name="Kono N."/>
            <person name="Nakamura H."/>
            <person name="Mori M."/>
            <person name="Yoshida Y."/>
            <person name="Ohtoshi R."/>
            <person name="Malay A.D."/>
            <person name="Moran D.A.P."/>
            <person name="Tomita M."/>
            <person name="Numata K."/>
            <person name="Arakawa K."/>
        </authorList>
    </citation>
    <scope>NUCLEOTIDE SEQUENCE</scope>
</reference>
<evidence type="ECO:0000313" key="2">
    <source>
        <dbReference type="Proteomes" id="UP000887013"/>
    </source>
</evidence>
<dbReference type="EMBL" id="BMAW01104111">
    <property type="protein sequence ID" value="GFT12428.1"/>
    <property type="molecule type" value="Genomic_DNA"/>
</dbReference>
<protein>
    <submittedName>
        <fullName evidence="1">Uncharacterized protein</fullName>
    </submittedName>
</protein>
<proteinExistence type="predicted"/>
<sequence length="107" mass="12670">MFERFLVRRGSIGRMNTNNKQNHRIRAILCNVCQNNELLRTYARDKHPEDRHCFNTAVPQICLFESRLRSRRNKNDARANQCGWRKVGNCPTTHLCVNEPRQMTQIT</sequence>
<keyword evidence="2" id="KW-1185">Reference proteome</keyword>
<evidence type="ECO:0000313" key="1">
    <source>
        <dbReference type="EMBL" id="GFT12428.1"/>
    </source>
</evidence>
<dbReference type="AlphaFoldDB" id="A0A8X6TFU9"/>
<gene>
    <name evidence="1" type="ORF">NPIL_469771</name>
</gene>
<comment type="caution">
    <text evidence="1">The sequence shown here is derived from an EMBL/GenBank/DDBJ whole genome shotgun (WGS) entry which is preliminary data.</text>
</comment>
<name>A0A8X6TFU9_NEPPI</name>
<organism evidence="1 2">
    <name type="scientific">Nephila pilipes</name>
    <name type="common">Giant wood spider</name>
    <name type="synonym">Nephila maculata</name>
    <dbReference type="NCBI Taxonomy" id="299642"/>
    <lineage>
        <taxon>Eukaryota</taxon>
        <taxon>Metazoa</taxon>
        <taxon>Ecdysozoa</taxon>
        <taxon>Arthropoda</taxon>
        <taxon>Chelicerata</taxon>
        <taxon>Arachnida</taxon>
        <taxon>Araneae</taxon>
        <taxon>Araneomorphae</taxon>
        <taxon>Entelegynae</taxon>
        <taxon>Araneoidea</taxon>
        <taxon>Nephilidae</taxon>
        <taxon>Nephila</taxon>
    </lineage>
</organism>
<accession>A0A8X6TFU9</accession>
<dbReference type="Proteomes" id="UP000887013">
    <property type="component" value="Unassembled WGS sequence"/>
</dbReference>